<dbReference type="PANTHER" id="PTHR15323">
    <property type="entry name" value="D123 PROTEIN"/>
    <property type="match status" value="1"/>
</dbReference>
<evidence type="ECO:0000256" key="1">
    <source>
        <dbReference type="ARBA" id="ARBA00011047"/>
    </source>
</evidence>
<reference evidence="2" key="1">
    <citation type="submission" date="2021-01" db="EMBL/GenBank/DDBJ databases">
        <authorList>
            <person name="Corre E."/>
            <person name="Pelletier E."/>
            <person name="Niang G."/>
            <person name="Scheremetjew M."/>
            <person name="Finn R."/>
            <person name="Kale V."/>
            <person name="Holt S."/>
            <person name="Cochrane G."/>
            <person name="Meng A."/>
            <person name="Brown T."/>
            <person name="Cohen L."/>
        </authorList>
    </citation>
    <scope>NUCLEOTIDE SEQUENCE</scope>
    <source>
        <strain evidence="2">Pop2</strain>
    </source>
</reference>
<evidence type="ECO:0000313" key="3">
    <source>
        <dbReference type="EMBL" id="CAD9345460.1"/>
    </source>
</evidence>
<accession>A0A6U3T2K3</accession>
<name>A0A6U3T2K3_9STRA</name>
<dbReference type="InterPro" id="IPR009772">
    <property type="entry name" value="CDC123"/>
</dbReference>
<evidence type="ECO:0000313" key="2">
    <source>
        <dbReference type="EMBL" id="CAD9345457.1"/>
    </source>
</evidence>
<sequence>MFLSSIKAGGVHLKPAETVDKTLSAAELQRTEPDSDNSEELTAYFFQAGVDKWYNQLKECTFKSDFVLLLPDEVNSIIRNWKALKDATKENSSIPPTKHIPDQLNSLVERIDNSIQTHFHASSTLSAQGKVFIKLSSRSPKDSKTILKRASERYEKIDTSKYTLNDRLSLFSELMLKCSCVSSGKEAVTIMLDSCRIAEDLMAAYSEDDHVLKYNVSIVVRGWDSRISPKCEFRGFVIDRKLTCIGQYWHHLRFPELDDIKEQVGKDCLEFFETLKEHLPVPNAMLDFAWLGPGKVILIEVNPLADGLGSFRGSTGLFGYEEDVLQGKASFEVRLCTKEAQKHELQYVMDPEWRKILLVDQEK</sequence>
<dbReference type="EMBL" id="HBGN01029258">
    <property type="protein sequence ID" value="CAD9345457.1"/>
    <property type="molecule type" value="Transcribed_RNA"/>
</dbReference>
<protein>
    <recommendedName>
        <fullName evidence="4">Cell division cycle protein 123 homolog</fullName>
    </recommendedName>
</protein>
<comment type="similarity">
    <text evidence="1">Belongs to the CDC123 family.</text>
</comment>
<proteinExistence type="inferred from homology"/>
<evidence type="ECO:0008006" key="4">
    <source>
        <dbReference type="Google" id="ProtNLM"/>
    </source>
</evidence>
<dbReference type="GO" id="GO:0005737">
    <property type="term" value="C:cytoplasm"/>
    <property type="evidence" value="ECO:0007669"/>
    <property type="project" value="TreeGrafter"/>
</dbReference>
<dbReference type="EMBL" id="HBGN01029260">
    <property type="protein sequence ID" value="CAD9345460.1"/>
    <property type="molecule type" value="Transcribed_RNA"/>
</dbReference>
<organism evidence="2">
    <name type="scientific">Ditylum brightwellii</name>
    <dbReference type="NCBI Taxonomy" id="49249"/>
    <lineage>
        <taxon>Eukaryota</taxon>
        <taxon>Sar</taxon>
        <taxon>Stramenopiles</taxon>
        <taxon>Ochrophyta</taxon>
        <taxon>Bacillariophyta</taxon>
        <taxon>Mediophyceae</taxon>
        <taxon>Lithodesmiophycidae</taxon>
        <taxon>Lithodesmiales</taxon>
        <taxon>Lithodesmiaceae</taxon>
        <taxon>Ditylum</taxon>
    </lineage>
</organism>
<gene>
    <name evidence="2" type="ORF">DBRI1063_LOCUS18859</name>
    <name evidence="3" type="ORF">DBRI1063_LOCUS18860</name>
</gene>
<dbReference type="Pfam" id="PF07065">
    <property type="entry name" value="D123"/>
    <property type="match status" value="1"/>
</dbReference>
<dbReference type="AlphaFoldDB" id="A0A6U3T2K3"/>
<dbReference type="PANTHER" id="PTHR15323:SF6">
    <property type="entry name" value="CELL DIVISION CYCLE PROTEIN 123 HOMOLOG"/>
    <property type="match status" value="1"/>
</dbReference>